<evidence type="ECO:0000256" key="8">
    <source>
        <dbReference type="ARBA" id="ARBA00047838"/>
    </source>
</evidence>
<evidence type="ECO:0000313" key="14">
    <source>
        <dbReference type="Proteomes" id="UP000319296"/>
    </source>
</evidence>
<gene>
    <name evidence="10 13" type="primary">hisH</name>
    <name evidence="13" type="ORF">EVG15_06855</name>
</gene>
<dbReference type="HAMAP" id="MF_00278">
    <property type="entry name" value="HisH"/>
    <property type="match status" value="1"/>
</dbReference>
<keyword evidence="6 10" id="KW-0368">Histidine biosynthesis</keyword>
<comment type="function">
    <text evidence="10">IGPS catalyzes the conversion of PRFAR and glutamine to IGP, AICAR and glutamate. The HisH subunit catalyzes the hydrolysis of glutamine to glutamate and ammonia as part of the synthesis of IGP and AICAR. The resulting ammonia molecule is channeled to the active site of HisF.</text>
</comment>
<evidence type="ECO:0000256" key="1">
    <source>
        <dbReference type="ARBA" id="ARBA00005091"/>
    </source>
</evidence>
<keyword evidence="5 10" id="KW-0315">Glutamine amidotransferase</keyword>
<accession>A0A519BM17</accession>
<comment type="subunit">
    <text evidence="2 10">Heterodimer of HisH and HisF.</text>
</comment>
<evidence type="ECO:0000256" key="9">
    <source>
        <dbReference type="ARBA" id="ARBA00049534"/>
    </source>
</evidence>
<keyword evidence="7 10" id="KW-0456">Lyase</keyword>
<proteinExistence type="inferred from homology"/>
<dbReference type="EC" id="4.3.2.10" evidence="10"/>
<comment type="caution">
    <text evidence="13">The sequence shown here is derived from an EMBL/GenBank/DDBJ whole genome shotgun (WGS) entry which is preliminary data.</text>
</comment>
<evidence type="ECO:0000313" key="13">
    <source>
        <dbReference type="EMBL" id="RZD18331.1"/>
    </source>
</evidence>
<dbReference type="Proteomes" id="UP000319296">
    <property type="component" value="Unassembled WGS sequence"/>
</dbReference>
<feature type="active site" evidence="10 11">
    <location>
        <position position="186"/>
    </location>
</feature>
<evidence type="ECO:0000256" key="10">
    <source>
        <dbReference type="HAMAP-Rule" id="MF_00278"/>
    </source>
</evidence>
<dbReference type="EC" id="3.5.1.2" evidence="10"/>
<dbReference type="NCBIfam" id="TIGR01855">
    <property type="entry name" value="IMP_synth_hisH"/>
    <property type="match status" value="1"/>
</dbReference>
<keyword evidence="10" id="KW-0963">Cytoplasm</keyword>
<dbReference type="Gene3D" id="3.40.50.880">
    <property type="match status" value="1"/>
</dbReference>
<comment type="subcellular location">
    <subcellularLocation>
        <location evidence="10">Cytoplasm</location>
    </subcellularLocation>
</comment>
<dbReference type="GO" id="GO:0005737">
    <property type="term" value="C:cytoplasm"/>
    <property type="evidence" value="ECO:0007669"/>
    <property type="project" value="UniProtKB-SubCell"/>
</dbReference>
<dbReference type="Pfam" id="PF00117">
    <property type="entry name" value="GATase"/>
    <property type="match status" value="1"/>
</dbReference>
<dbReference type="EMBL" id="SGBB01000011">
    <property type="protein sequence ID" value="RZD18331.1"/>
    <property type="molecule type" value="Genomic_DNA"/>
</dbReference>
<dbReference type="GO" id="GO:0004359">
    <property type="term" value="F:glutaminase activity"/>
    <property type="evidence" value="ECO:0007669"/>
    <property type="project" value="UniProtKB-EC"/>
</dbReference>
<dbReference type="InterPro" id="IPR010139">
    <property type="entry name" value="Imidazole-glycPsynth_HisH"/>
</dbReference>
<dbReference type="PANTHER" id="PTHR42701:SF1">
    <property type="entry name" value="IMIDAZOLE GLYCEROL PHOSPHATE SYNTHASE SUBUNIT HISH"/>
    <property type="match status" value="1"/>
</dbReference>
<dbReference type="GO" id="GO:0016829">
    <property type="term" value="F:lyase activity"/>
    <property type="evidence" value="ECO:0007669"/>
    <property type="project" value="UniProtKB-KW"/>
</dbReference>
<comment type="catalytic activity">
    <reaction evidence="8 10">
        <text>5-[(5-phospho-1-deoxy-D-ribulos-1-ylimino)methylamino]-1-(5-phospho-beta-D-ribosyl)imidazole-4-carboxamide + L-glutamine = D-erythro-1-(imidazol-4-yl)glycerol 3-phosphate + 5-amino-1-(5-phospho-beta-D-ribosyl)imidazole-4-carboxamide + L-glutamate + H(+)</text>
        <dbReference type="Rhea" id="RHEA:24793"/>
        <dbReference type="ChEBI" id="CHEBI:15378"/>
        <dbReference type="ChEBI" id="CHEBI:29985"/>
        <dbReference type="ChEBI" id="CHEBI:58278"/>
        <dbReference type="ChEBI" id="CHEBI:58359"/>
        <dbReference type="ChEBI" id="CHEBI:58475"/>
        <dbReference type="ChEBI" id="CHEBI:58525"/>
        <dbReference type="EC" id="4.3.2.10"/>
    </reaction>
</comment>
<evidence type="ECO:0000256" key="4">
    <source>
        <dbReference type="ARBA" id="ARBA00022801"/>
    </source>
</evidence>
<dbReference type="PIRSF" id="PIRSF000495">
    <property type="entry name" value="Amidotransf_hisH"/>
    <property type="match status" value="1"/>
</dbReference>
<comment type="catalytic activity">
    <reaction evidence="9 10">
        <text>L-glutamine + H2O = L-glutamate + NH4(+)</text>
        <dbReference type="Rhea" id="RHEA:15889"/>
        <dbReference type="ChEBI" id="CHEBI:15377"/>
        <dbReference type="ChEBI" id="CHEBI:28938"/>
        <dbReference type="ChEBI" id="CHEBI:29985"/>
        <dbReference type="ChEBI" id="CHEBI:58359"/>
        <dbReference type="EC" id="3.5.1.2"/>
    </reaction>
</comment>
<dbReference type="UniPathway" id="UPA00031">
    <property type="reaction ID" value="UER00010"/>
</dbReference>
<organism evidence="13 14">
    <name type="scientific">Candidatus Acididesulfobacter diazotrophicus</name>
    <dbReference type="NCBI Taxonomy" id="2597226"/>
    <lineage>
        <taxon>Bacteria</taxon>
        <taxon>Deltaproteobacteria</taxon>
        <taxon>Candidatus Acidulodesulfobacterales</taxon>
        <taxon>Candidatus Acididesulfobacter</taxon>
    </lineage>
</organism>
<comment type="pathway">
    <text evidence="1 10">Amino-acid biosynthesis; L-histidine biosynthesis; L-histidine from 5-phospho-alpha-D-ribose 1-diphosphate: step 5/9.</text>
</comment>
<name>A0A519BM17_9DELT</name>
<sequence length="203" mass="22925">MIVIIDYGMGNLNNVKNSFNKIGFNPIITNDFHKIEKATHLILPGVGGFKDAMKELKNKDLIQPIKDAISNHEFVSFLGICLGMQLLFESSEEFGVTEGLGILKGKVIKFNENFVPIIPHIGWNDINIKKNEIKEFKNIKNNSFFYFLHSYYCKPDDGAITAASCCYYETFAACVKKDNIFACQFHPEKSHDAGLTLLKNFVS</sequence>
<keyword evidence="3 10" id="KW-0028">Amino-acid biosynthesis</keyword>
<feature type="active site" evidence="10 11">
    <location>
        <position position="188"/>
    </location>
</feature>
<dbReference type="GO" id="GO:0000105">
    <property type="term" value="P:L-histidine biosynthetic process"/>
    <property type="evidence" value="ECO:0007669"/>
    <property type="project" value="UniProtKB-UniRule"/>
</dbReference>
<evidence type="ECO:0000256" key="7">
    <source>
        <dbReference type="ARBA" id="ARBA00023239"/>
    </source>
</evidence>
<dbReference type="PROSITE" id="PS51273">
    <property type="entry name" value="GATASE_TYPE_1"/>
    <property type="match status" value="1"/>
</dbReference>
<evidence type="ECO:0000256" key="5">
    <source>
        <dbReference type="ARBA" id="ARBA00022962"/>
    </source>
</evidence>
<evidence type="ECO:0000256" key="6">
    <source>
        <dbReference type="ARBA" id="ARBA00023102"/>
    </source>
</evidence>
<dbReference type="InterPro" id="IPR017926">
    <property type="entry name" value="GATASE"/>
</dbReference>
<evidence type="ECO:0000259" key="12">
    <source>
        <dbReference type="Pfam" id="PF00117"/>
    </source>
</evidence>
<dbReference type="GO" id="GO:0000107">
    <property type="term" value="F:imidazoleglycerol-phosphate synthase activity"/>
    <property type="evidence" value="ECO:0007669"/>
    <property type="project" value="UniProtKB-UniRule"/>
</dbReference>
<feature type="active site" description="Nucleophile" evidence="10 11">
    <location>
        <position position="81"/>
    </location>
</feature>
<dbReference type="CDD" id="cd01748">
    <property type="entry name" value="GATase1_IGP_Synthase"/>
    <property type="match status" value="1"/>
</dbReference>
<dbReference type="SUPFAM" id="SSF52317">
    <property type="entry name" value="Class I glutamine amidotransferase-like"/>
    <property type="match status" value="1"/>
</dbReference>
<evidence type="ECO:0000256" key="2">
    <source>
        <dbReference type="ARBA" id="ARBA00011152"/>
    </source>
</evidence>
<evidence type="ECO:0000256" key="11">
    <source>
        <dbReference type="PIRSR" id="PIRSR000495-1"/>
    </source>
</evidence>
<dbReference type="InterPro" id="IPR029062">
    <property type="entry name" value="Class_I_gatase-like"/>
</dbReference>
<reference evidence="13 14" key="1">
    <citation type="journal article" date="2019" name="ISME J.">
        <title>Insights into ecological role of a new deltaproteobacterial order Candidatus Acidulodesulfobacterales by metagenomics and metatranscriptomics.</title>
        <authorList>
            <person name="Tan S."/>
            <person name="Liu J."/>
            <person name="Fang Y."/>
            <person name="Hedlund B.P."/>
            <person name="Lian Z.H."/>
            <person name="Huang L.Y."/>
            <person name="Li J.T."/>
            <person name="Huang L.N."/>
            <person name="Li W.J."/>
            <person name="Jiang H.C."/>
            <person name="Dong H.L."/>
            <person name="Shu W.S."/>
        </authorList>
    </citation>
    <scope>NUCLEOTIDE SEQUENCE [LARGE SCALE GENOMIC DNA]</scope>
    <source>
        <strain evidence="13">AP1</strain>
    </source>
</reference>
<dbReference type="PANTHER" id="PTHR42701">
    <property type="entry name" value="IMIDAZOLE GLYCEROL PHOSPHATE SYNTHASE SUBUNIT HISH"/>
    <property type="match status" value="1"/>
</dbReference>
<feature type="domain" description="Glutamine amidotransferase" evidence="12">
    <location>
        <begin position="3"/>
        <end position="202"/>
    </location>
</feature>
<dbReference type="AlphaFoldDB" id="A0A519BM17"/>
<protein>
    <recommendedName>
        <fullName evidence="10">Imidazole glycerol phosphate synthase subunit HisH</fullName>
        <ecNumber evidence="10">4.3.2.10</ecNumber>
    </recommendedName>
    <alternativeName>
        <fullName evidence="10">IGP synthase glutaminase subunit</fullName>
        <ecNumber evidence="10">3.5.1.2</ecNumber>
    </alternativeName>
    <alternativeName>
        <fullName evidence="10">IGP synthase subunit HisH</fullName>
    </alternativeName>
    <alternativeName>
        <fullName evidence="10">ImGP synthase subunit HisH</fullName>
        <shortName evidence="10">IGPS subunit HisH</shortName>
    </alternativeName>
</protein>
<evidence type="ECO:0000256" key="3">
    <source>
        <dbReference type="ARBA" id="ARBA00022605"/>
    </source>
</evidence>
<keyword evidence="4 10" id="KW-0378">Hydrolase</keyword>